<keyword evidence="6 7" id="KW-0408">Iron</keyword>
<evidence type="ECO:0000259" key="8">
    <source>
        <dbReference type="PROSITE" id="PS51007"/>
    </source>
</evidence>
<dbReference type="GO" id="GO:0009055">
    <property type="term" value="F:electron transfer activity"/>
    <property type="evidence" value="ECO:0007669"/>
    <property type="project" value="InterPro"/>
</dbReference>
<dbReference type="AlphaFoldDB" id="A0A656HCU8"/>
<dbReference type="Pfam" id="PF03150">
    <property type="entry name" value="CCP_MauG"/>
    <property type="match status" value="1"/>
</dbReference>
<keyword evidence="2 7" id="KW-0349">Heme</keyword>
<sequence>MQLYYPALICTLVLLQGCNDKNASNTIYRPDNGSASVLRSNLDASLTEMIQQHGLTGDPAQDRTLPSIETPLAQLGMKLFFSKTLSGDLEVACVTCHHPLLGGGDNLSLSIGVNASDPDVLGHKRLLMGNLTPGVPRNAPTTFNIGLWKQFMFHDGRVEATAAGITTPDVPYPQPDPLAGANLAHAQARFPVTSNHEMRGESFDAGGTTQSCRERLAERLGGYGNPDNLLQPAETQYWLAQFRAAYQQPDAQAQELITEQSIASALAEYERSQVFTHTPWKQYVQGDLTAISDTAKHGALLFFRKRGEGGHECVACHRGDFFTDEQFRNVLMPPVGPGKGNTDPDNQQDYGRWLVTRNPEDKFRFRTPSLLNVAVTGPWGHNGVFTSLEGMVEHMLNPFQSALNYDPAQLQQANIPSQQLQRNLREMLGSNTDMAGQAYQQEDVQYLVAFLNTLTDPCVTSTACLSKWIPPAQQDPQGLQLDARFEP</sequence>
<evidence type="ECO:0000313" key="9">
    <source>
        <dbReference type="EMBL" id="EIJ32989.1"/>
    </source>
</evidence>
<keyword evidence="3 7" id="KW-0479">Metal-binding</keyword>
<dbReference type="PANTHER" id="PTHR30600">
    <property type="entry name" value="CYTOCHROME C PEROXIDASE-RELATED"/>
    <property type="match status" value="1"/>
</dbReference>
<keyword evidence="5" id="KW-0560">Oxidoreductase</keyword>
<evidence type="ECO:0000256" key="6">
    <source>
        <dbReference type="ARBA" id="ARBA00023004"/>
    </source>
</evidence>
<dbReference type="InterPro" id="IPR009056">
    <property type="entry name" value="Cyt_c-like_dom"/>
</dbReference>
<dbReference type="Proteomes" id="UP000005317">
    <property type="component" value="Unassembled WGS sequence"/>
</dbReference>
<evidence type="ECO:0000313" key="10">
    <source>
        <dbReference type="Proteomes" id="UP000005317"/>
    </source>
</evidence>
<protein>
    <submittedName>
        <fullName evidence="9">Di-heme cytochrome c peroxidase</fullName>
    </submittedName>
</protein>
<dbReference type="GO" id="GO:0020037">
    <property type="term" value="F:heme binding"/>
    <property type="evidence" value="ECO:0007669"/>
    <property type="project" value="InterPro"/>
</dbReference>
<evidence type="ECO:0000256" key="5">
    <source>
        <dbReference type="ARBA" id="ARBA00023002"/>
    </source>
</evidence>
<evidence type="ECO:0000256" key="1">
    <source>
        <dbReference type="ARBA" id="ARBA00004196"/>
    </source>
</evidence>
<gene>
    <name evidence="9" type="ORF">Thini_0333</name>
</gene>
<comment type="subcellular location">
    <subcellularLocation>
        <location evidence="1">Cell envelope</location>
    </subcellularLocation>
</comment>
<evidence type="ECO:0000256" key="3">
    <source>
        <dbReference type="ARBA" id="ARBA00022723"/>
    </source>
</evidence>
<dbReference type="InterPro" id="IPR051395">
    <property type="entry name" value="Cytochrome_c_Peroxidase/MauG"/>
</dbReference>
<dbReference type="EMBL" id="JH651384">
    <property type="protein sequence ID" value="EIJ32989.1"/>
    <property type="molecule type" value="Genomic_DNA"/>
</dbReference>
<dbReference type="PANTHER" id="PTHR30600:SF10">
    <property type="entry name" value="BLL6722 PROTEIN"/>
    <property type="match status" value="1"/>
</dbReference>
<dbReference type="GO" id="GO:0030313">
    <property type="term" value="C:cell envelope"/>
    <property type="evidence" value="ECO:0007669"/>
    <property type="project" value="UniProtKB-SubCell"/>
</dbReference>
<evidence type="ECO:0000256" key="2">
    <source>
        <dbReference type="ARBA" id="ARBA00022617"/>
    </source>
</evidence>
<keyword evidence="9" id="KW-0575">Peroxidase</keyword>
<dbReference type="Gene3D" id="1.10.760.10">
    <property type="entry name" value="Cytochrome c-like domain"/>
    <property type="match status" value="2"/>
</dbReference>
<dbReference type="InterPro" id="IPR036909">
    <property type="entry name" value="Cyt_c-like_dom_sf"/>
</dbReference>
<dbReference type="GO" id="GO:0004130">
    <property type="term" value="F:cytochrome-c peroxidase activity"/>
    <property type="evidence" value="ECO:0007669"/>
    <property type="project" value="TreeGrafter"/>
</dbReference>
<dbReference type="InterPro" id="IPR004852">
    <property type="entry name" value="Di-haem_cyt_c_peroxidsae"/>
</dbReference>
<keyword evidence="4" id="KW-0732">Signal</keyword>
<dbReference type="GO" id="GO:0046872">
    <property type="term" value="F:metal ion binding"/>
    <property type="evidence" value="ECO:0007669"/>
    <property type="project" value="UniProtKB-KW"/>
</dbReference>
<reference evidence="10" key="1">
    <citation type="journal article" date="2011" name="Stand. Genomic Sci.">
        <title>Genome sequence of the filamentous, gliding Thiothrix nivea neotype strain (JP2(T)).</title>
        <authorList>
            <person name="Lapidus A."/>
            <person name="Nolan M."/>
            <person name="Lucas S."/>
            <person name="Glavina Del Rio T."/>
            <person name="Tice H."/>
            <person name="Cheng J.F."/>
            <person name="Tapia R."/>
            <person name="Han C."/>
            <person name="Goodwin L."/>
            <person name="Pitluck S."/>
            <person name="Liolios K."/>
            <person name="Pagani I."/>
            <person name="Ivanova N."/>
            <person name="Huntemann M."/>
            <person name="Mavromatis K."/>
            <person name="Mikhailova N."/>
            <person name="Pati A."/>
            <person name="Chen A."/>
            <person name="Palaniappan K."/>
            <person name="Land M."/>
            <person name="Brambilla E.M."/>
            <person name="Rohde M."/>
            <person name="Abt B."/>
            <person name="Verbarg S."/>
            <person name="Goker M."/>
            <person name="Bristow J."/>
            <person name="Eisen J.A."/>
            <person name="Markowitz V."/>
            <person name="Hugenholtz P."/>
            <person name="Kyrpides N.C."/>
            <person name="Klenk H.P."/>
            <person name="Woyke T."/>
        </authorList>
    </citation>
    <scope>NUCLEOTIDE SEQUENCE [LARGE SCALE GENOMIC DNA]</scope>
    <source>
        <strain evidence="10">ATCC 35100 / DSM 5205 / JP2</strain>
    </source>
</reference>
<proteinExistence type="predicted"/>
<accession>A0A656HCU8</accession>
<dbReference type="SUPFAM" id="SSF46626">
    <property type="entry name" value="Cytochrome c"/>
    <property type="match status" value="2"/>
</dbReference>
<keyword evidence="10" id="KW-1185">Reference proteome</keyword>
<feature type="domain" description="Cytochrome c" evidence="8">
    <location>
        <begin position="293"/>
        <end position="455"/>
    </location>
</feature>
<evidence type="ECO:0000256" key="7">
    <source>
        <dbReference type="PROSITE-ProRule" id="PRU00433"/>
    </source>
</evidence>
<evidence type="ECO:0000256" key="4">
    <source>
        <dbReference type="ARBA" id="ARBA00022729"/>
    </source>
</evidence>
<organism evidence="9 10">
    <name type="scientific">Thiothrix nivea (strain ATCC 35100 / DSM 5205 / JP2)</name>
    <dbReference type="NCBI Taxonomy" id="870187"/>
    <lineage>
        <taxon>Bacteria</taxon>
        <taxon>Pseudomonadati</taxon>
        <taxon>Pseudomonadota</taxon>
        <taxon>Gammaproteobacteria</taxon>
        <taxon>Thiotrichales</taxon>
        <taxon>Thiotrichaceae</taxon>
        <taxon>Thiothrix</taxon>
    </lineage>
</organism>
<dbReference type="PROSITE" id="PS51007">
    <property type="entry name" value="CYTC"/>
    <property type="match status" value="1"/>
</dbReference>
<name>A0A656HCU8_THINJ</name>